<dbReference type="Proteomes" id="UP001283109">
    <property type="component" value="Unassembled WGS sequence"/>
</dbReference>
<organism evidence="6 7">
    <name type="scientific">Microbacterium arthrosphaerae</name>
    <dbReference type="NCBI Taxonomy" id="792652"/>
    <lineage>
        <taxon>Bacteria</taxon>
        <taxon>Bacillati</taxon>
        <taxon>Actinomycetota</taxon>
        <taxon>Actinomycetes</taxon>
        <taxon>Micrococcales</taxon>
        <taxon>Microbacteriaceae</taxon>
        <taxon>Microbacterium</taxon>
    </lineage>
</organism>
<feature type="chain" id="PRO_5047337361" evidence="4">
    <location>
        <begin position="28"/>
        <end position="627"/>
    </location>
</feature>
<dbReference type="InterPro" id="IPR008929">
    <property type="entry name" value="Chondroitin_lyas"/>
</dbReference>
<evidence type="ECO:0000313" key="7">
    <source>
        <dbReference type="Proteomes" id="UP001283109"/>
    </source>
</evidence>
<feature type="signal peptide" evidence="4">
    <location>
        <begin position="1"/>
        <end position="27"/>
    </location>
</feature>
<evidence type="ECO:0000256" key="2">
    <source>
        <dbReference type="ARBA" id="ARBA00023239"/>
    </source>
</evidence>
<evidence type="ECO:0000313" key="6">
    <source>
        <dbReference type="EMBL" id="MDW4571579.1"/>
    </source>
</evidence>
<keyword evidence="7" id="KW-1185">Reference proteome</keyword>
<name>A0ABU4H110_9MICO</name>
<dbReference type="EMBL" id="JAWQEV010000001">
    <property type="protein sequence ID" value="MDW4571579.1"/>
    <property type="molecule type" value="Genomic_DNA"/>
</dbReference>
<sequence length="627" mass="65775">MMKMRWRASLAAVAAMVLVGAAQPALALTGDDGTFRDDFDTLRSVWTVAAGDWQASEGAARVVTPGSTRGSVLALTEYGLDETSTATATFRTEGGGATAWAGFTVHRSGTTDDYTQSGYTVLVRNNGELAVIKAAGNSAVTYLGTTPTAARPGTDWVTVTAHLDGDRLDVSLNGATEPALSVTDAAFDDGGFSLASHRDLRMVVDSVELTGVVDRDEPAPADCVAWSGAAATTVERGVVLNSPERIAEIGSRVDRGVEPQASAFDLLLTDAAAGMARTPAPPEVFFVPFFYNNPTAHRAARDGLQNDANTAYQLALAYRLTGDEAYGTHAASFIDAWTGTIDCVRTSEDSALAFSYHFPAFVFAAELLRGTPVWTEEGERSFAGFLSETATPVAGSILHRTNNWGSWALELTTASAAYLADDAAIAAAHTRATELLEHQIDANGHLPEEVTRNNGVGDYGIWYTHFSLLPLMLTAETLDAHGYDLHAYVNANGTGLGDAVAAASAWVAAPASFPYYTGDIAKLANVRTIDYLRAAGVIAHSMSYFELAANHYPSATFDALLAEEGPMTTIHSAPYLSLTHGGLTDPAEPGVGQGRAPAHAGVPGPPDHAGVPGMPGHANGKGRPQAR</sequence>
<comment type="caution">
    <text evidence="6">The sequence shown here is derived from an EMBL/GenBank/DDBJ whole genome shotgun (WGS) entry which is preliminary data.</text>
</comment>
<evidence type="ECO:0000256" key="4">
    <source>
        <dbReference type="SAM" id="SignalP"/>
    </source>
</evidence>
<feature type="domain" description="Alginate lyase" evidence="5">
    <location>
        <begin position="293"/>
        <end position="513"/>
    </location>
</feature>
<reference evidence="6 7" key="1">
    <citation type="submission" date="2023-11" db="EMBL/GenBank/DDBJ databases">
        <title>Draft genome sequence of Microbacterium arthrosphaerae JCM 30492.</title>
        <authorList>
            <person name="Zhang G."/>
            <person name="Ding Y."/>
        </authorList>
    </citation>
    <scope>NUCLEOTIDE SEQUENCE [LARGE SCALE GENOMIC DNA]</scope>
    <source>
        <strain evidence="6 7">JCM 30492</strain>
    </source>
</reference>
<dbReference type="GO" id="GO:0016829">
    <property type="term" value="F:lyase activity"/>
    <property type="evidence" value="ECO:0007669"/>
    <property type="project" value="UniProtKB-KW"/>
</dbReference>
<evidence type="ECO:0000256" key="1">
    <source>
        <dbReference type="ARBA" id="ARBA00022729"/>
    </source>
</evidence>
<evidence type="ECO:0000259" key="5">
    <source>
        <dbReference type="Pfam" id="PF05426"/>
    </source>
</evidence>
<proteinExistence type="predicted"/>
<protein>
    <submittedName>
        <fullName evidence="6">Alginate lyase family protein</fullName>
    </submittedName>
</protein>
<dbReference type="Pfam" id="PF05426">
    <property type="entry name" value="Alginate_lyase"/>
    <property type="match status" value="1"/>
</dbReference>
<dbReference type="Gene3D" id="2.60.120.560">
    <property type="entry name" value="Exo-inulinase, domain 1"/>
    <property type="match status" value="1"/>
</dbReference>
<evidence type="ECO:0000256" key="3">
    <source>
        <dbReference type="SAM" id="MobiDB-lite"/>
    </source>
</evidence>
<keyword evidence="2 6" id="KW-0456">Lyase</keyword>
<dbReference type="SUPFAM" id="SSF48230">
    <property type="entry name" value="Chondroitin AC/alginate lyase"/>
    <property type="match status" value="1"/>
</dbReference>
<gene>
    <name evidence="6" type="ORF">R8Z58_02185</name>
</gene>
<dbReference type="InterPro" id="IPR008397">
    <property type="entry name" value="Alginate_lyase_dom"/>
</dbReference>
<accession>A0ABU4H110</accession>
<dbReference type="Gene3D" id="1.50.10.100">
    <property type="entry name" value="Chondroitin AC/alginate lyase"/>
    <property type="match status" value="1"/>
</dbReference>
<feature type="region of interest" description="Disordered" evidence="3">
    <location>
        <begin position="581"/>
        <end position="627"/>
    </location>
</feature>
<dbReference type="RefSeq" id="WP_318352112.1">
    <property type="nucleotide sequence ID" value="NZ_JAWQEV010000001.1"/>
</dbReference>
<keyword evidence="1 4" id="KW-0732">Signal</keyword>